<dbReference type="Proteomes" id="UP000594638">
    <property type="component" value="Unassembled WGS sequence"/>
</dbReference>
<sequence>MWRFFTIAQDGDPRRLLQDVSGNKLFNLHLDCVIDPPHDVIASPRFEISVSVKWVDDDGDVGYSKMMVMLVTAKWVDDDGVVGSDCDFCAGVMVMMSIMTYFVMSFLVMR</sequence>
<accession>A0A8S0RUF0</accession>
<organism evidence="2 3">
    <name type="scientific">Olea europaea subsp. europaea</name>
    <dbReference type="NCBI Taxonomy" id="158383"/>
    <lineage>
        <taxon>Eukaryota</taxon>
        <taxon>Viridiplantae</taxon>
        <taxon>Streptophyta</taxon>
        <taxon>Embryophyta</taxon>
        <taxon>Tracheophyta</taxon>
        <taxon>Spermatophyta</taxon>
        <taxon>Magnoliopsida</taxon>
        <taxon>eudicotyledons</taxon>
        <taxon>Gunneridae</taxon>
        <taxon>Pentapetalae</taxon>
        <taxon>asterids</taxon>
        <taxon>lamiids</taxon>
        <taxon>Lamiales</taxon>
        <taxon>Oleaceae</taxon>
        <taxon>Oleeae</taxon>
        <taxon>Olea</taxon>
    </lineage>
</organism>
<proteinExistence type="predicted"/>
<keyword evidence="1" id="KW-1133">Transmembrane helix</keyword>
<dbReference type="AlphaFoldDB" id="A0A8S0RUF0"/>
<dbReference type="EMBL" id="CACTIH010003704">
    <property type="protein sequence ID" value="CAA2982720.1"/>
    <property type="molecule type" value="Genomic_DNA"/>
</dbReference>
<evidence type="ECO:0000313" key="2">
    <source>
        <dbReference type="EMBL" id="CAA2982720.1"/>
    </source>
</evidence>
<protein>
    <submittedName>
        <fullName evidence="2">Uncharacterized protein</fullName>
    </submittedName>
</protein>
<keyword evidence="1" id="KW-0812">Transmembrane</keyword>
<dbReference type="Gramene" id="OE9A100029T1">
    <property type="protein sequence ID" value="OE9A100029C1"/>
    <property type="gene ID" value="OE9A100029"/>
</dbReference>
<comment type="caution">
    <text evidence="2">The sequence shown here is derived from an EMBL/GenBank/DDBJ whole genome shotgun (WGS) entry which is preliminary data.</text>
</comment>
<evidence type="ECO:0000256" key="1">
    <source>
        <dbReference type="SAM" id="Phobius"/>
    </source>
</evidence>
<evidence type="ECO:0000313" key="3">
    <source>
        <dbReference type="Proteomes" id="UP000594638"/>
    </source>
</evidence>
<name>A0A8S0RUF0_OLEEU</name>
<feature type="transmembrane region" description="Helical" evidence="1">
    <location>
        <begin position="90"/>
        <end position="109"/>
    </location>
</feature>
<keyword evidence="1" id="KW-0472">Membrane</keyword>
<reference evidence="2 3" key="1">
    <citation type="submission" date="2019-12" db="EMBL/GenBank/DDBJ databases">
        <authorList>
            <person name="Alioto T."/>
            <person name="Alioto T."/>
            <person name="Gomez Garrido J."/>
        </authorList>
    </citation>
    <scope>NUCLEOTIDE SEQUENCE [LARGE SCALE GENOMIC DNA]</scope>
</reference>
<keyword evidence="3" id="KW-1185">Reference proteome</keyword>
<gene>
    <name evidence="2" type="ORF">OLEA9_A100029</name>
</gene>